<evidence type="ECO:0000313" key="2">
    <source>
        <dbReference type="Proteomes" id="UP000034701"/>
    </source>
</evidence>
<accession>A0A0G0GPH8</accession>
<organism evidence="1 2">
    <name type="scientific">Candidatus Nomurabacteria bacterium GW2011_GWA1_37_20</name>
    <dbReference type="NCBI Taxonomy" id="1618729"/>
    <lineage>
        <taxon>Bacteria</taxon>
        <taxon>Candidatus Nomuraibacteriota</taxon>
    </lineage>
</organism>
<comment type="caution">
    <text evidence="1">The sequence shown here is derived from an EMBL/GenBank/DDBJ whole genome shotgun (WGS) entry which is preliminary data.</text>
</comment>
<proteinExistence type="predicted"/>
<gene>
    <name evidence="1" type="ORF">US45_C0036G0007</name>
</gene>
<reference evidence="1 2" key="1">
    <citation type="journal article" date="2015" name="Nature">
        <title>rRNA introns, odd ribosomes, and small enigmatic genomes across a large radiation of phyla.</title>
        <authorList>
            <person name="Brown C.T."/>
            <person name="Hug L.A."/>
            <person name="Thomas B.C."/>
            <person name="Sharon I."/>
            <person name="Castelle C.J."/>
            <person name="Singh A."/>
            <person name="Wilkins M.J."/>
            <person name="Williams K.H."/>
            <person name="Banfield J.F."/>
        </authorList>
    </citation>
    <scope>NUCLEOTIDE SEQUENCE [LARGE SCALE GENOMIC DNA]</scope>
</reference>
<dbReference type="EMBL" id="LBTA01000036">
    <property type="protein sequence ID" value="KKQ31937.1"/>
    <property type="molecule type" value="Genomic_DNA"/>
</dbReference>
<dbReference type="AlphaFoldDB" id="A0A0G0GPH8"/>
<name>A0A0G0GPH8_9BACT</name>
<sequence length="91" mass="10463">MFEFIKKHLLPAENYQEPIKPRLDDPLKVGREIIVKRSEESGGALEGDFKITAFIDDGKTVVVQKRLPGEKVLVKEVPLRELEKLNPPRER</sequence>
<protein>
    <submittedName>
        <fullName evidence="1">Uncharacterized protein</fullName>
    </submittedName>
</protein>
<evidence type="ECO:0000313" key="1">
    <source>
        <dbReference type="EMBL" id="KKQ31937.1"/>
    </source>
</evidence>
<dbReference type="Proteomes" id="UP000034701">
    <property type="component" value="Unassembled WGS sequence"/>
</dbReference>